<proteinExistence type="predicted"/>
<dbReference type="AlphaFoldDB" id="W6JZ59"/>
<dbReference type="Proteomes" id="UP000035763">
    <property type="component" value="Unassembled WGS sequence"/>
</dbReference>
<keyword evidence="5" id="KW-1185">Reference proteome</keyword>
<dbReference type="Pfam" id="PF24553">
    <property type="entry name" value="Rv0428c_C"/>
    <property type="match status" value="1"/>
</dbReference>
<dbReference type="PANTHER" id="PTHR43877">
    <property type="entry name" value="AMINOALKYLPHOSPHONATE N-ACETYLTRANSFERASE-RELATED-RELATED"/>
    <property type="match status" value="1"/>
</dbReference>
<evidence type="ECO:0000256" key="1">
    <source>
        <dbReference type="ARBA" id="ARBA00022679"/>
    </source>
</evidence>
<dbReference type="STRING" id="1193182.BN11_3580012"/>
<dbReference type="GO" id="GO:0016747">
    <property type="term" value="F:acyltransferase activity, transferring groups other than amino-acyl groups"/>
    <property type="evidence" value="ECO:0007669"/>
    <property type="project" value="InterPro"/>
</dbReference>
<dbReference type="InterPro" id="IPR016181">
    <property type="entry name" value="Acyl_CoA_acyltransferase"/>
</dbReference>
<sequence length="329" mass="34789">MRATVRFRLDPPPPPGEPTLTDAVGEVLVNSDDEIVVETRRGVVRIPRDLVVATRIIPPKPQRRGVVGGSLAPLELHRAVADGWPAMTTDSLGDWLLRASRGFTGRANSVLPVGDPGLPLIPALDAVEAWYAARHLPANLTIAGPVGFDPAADPVGAAVLARGYVVSDPSLFLTADAAEVSRELSDAATQTVAAVGDSVSVEIGDELTEVWLAAYGGYRSGDREEIHAVMTGSPAQRFATARADGTVVGVGRLGVSGDWAGIAAMWVDPAYRRRGLARAMMRELASAAPDLGASRLHLQVWAHNAPALALYERIGFRRHHAYVNAVTSG</sequence>
<dbReference type="Gene3D" id="3.40.630.30">
    <property type="match status" value="1"/>
</dbReference>
<dbReference type="SUPFAM" id="SSF55729">
    <property type="entry name" value="Acyl-CoA N-acyltransferases (Nat)"/>
    <property type="match status" value="1"/>
</dbReference>
<protein>
    <submittedName>
        <fullName evidence="4">Putative acetyltransferase</fullName>
    </submittedName>
</protein>
<evidence type="ECO:0000313" key="5">
    <source>
        <dbReference type="Proteomes" id="UP000035763"/>
    </source>
</evidence>
<dbReference type="InterPro" id="IPR056935">
    <property type="entry name" value="Rv0428c-like_C"/>
</dbReference>
<comment type="caution">
    <text evidence="4">The sequence shown here is derived from an EMBL/GenBank/DDBJ whole genome shotgun (WGS) entry which is preliminary data.</text>
</comment>
<evidence type="ECO:0000313" key="4">
    <source>
        <dbReference type="EMBL" id="CCH73965.1"/>
    </source>
</evidence>
<dbReference type="PANTHER" id="PTHR43877:SF2">
    <property type="entry name" value="AMINOALKYLPHOSPHONATE N-ACETYLTRANSFERASE-RELATED"/>
    <property type="match status" value="1"/>
</dbReference>
<dbReference type="InterPro" id="IPR050832">
    <property type="entry name" value="Bact_Acetyltransf"/>
</dbReference>
<name>W6JZ59_9MICO</name>
<dbReference type="EMBL" id="CAJA01000288">
    <property type="protein sequence ID" value="CCH73965.1"/>
    <property type="molecule type" value="Genomic_DNA"/>
</dbReference>
<dbReference type="CDD" id="cd04301">
    <property type="entry name" value="NAT_SF"/>
    <property type="match status" value="1"/>
</dbReference>
<dbReference type="InterPro" id="IPR000182">
    <property type="entry name" value="GNAT_dom"/>
</dbReference>
<evidence type="ECO:0000259" key="3">
    <source>
        <dbReference type="PROSITE" id="PS51186"/>
    </source>
</evidence>
<keyword evidence="2" id="KW-0012">Acyltransferase</keyword>
<evidence type="ECO:0000256" key="2">
    <source>
        <dbReference type="ARBA" id="ARBA00023315"/>
    </source>
</evidence>
<feature type="domain" description="N-acetyltransferase" evidence="3">
    <location>
        <begin position="194"/>
        <end position="329"/>
    </location>
</feature>
<keyword evidence="1 4" id="KW-0808">Transferase</keyword>
<dbReference type="PROSITE" id="PS51186">
    <property type="entry name" value="GNAT"/>
    <property type="match status" value="1"/>
</dbReference>
<organism evidence="4 5">
    <name type="scientific">Nostocoides australiense Ben110</name>
    <dbReference type="NCBI Taxonomy" id="1193182"/>
    <lineage>
        <taxon>Bacteria</taxon>
        <taxon>Bacillati</taxon>
        <taxon>Actinomycetota</taxon>
        <taxon>Actinomycetes</taxon>
        <taxon>Micrococcales</taxon>
        <taxon>Intrasporangiaceae</taxon>
        <taxon>Nostocoides</taxon>
    </lineage>
</organism>
<reference evidence="4 5" key="1">
    <citation type="journal article" date="2013" name="ISME J.">
        <title>A metabolic model for members of the genus Tetrasphaera involved in enhanced biological phosphorus removal.</title>
        <authorList>
            <person name="Kristiansen R."/>
            <person name="Nguyen H.T.T."/>
            <person name="Saunders A.M."/>
            <person name="Nielsen J.L."/>
            <person name="Wimmer R."/>
            <person name="Le V.Q."/>
            <person name="McIlroy S.J."/>
            <person name="Petrovski S."/>
            <person name="Seviour R.J."/>
            <person name="Calteau A."/>
            <person name="Nielsen K.L."/>
            <person name="Nielsen P.H."/>
        </authorList>
    </citation>
    <scope>NUCLEOTIDE SEQUENCE [LARGE SCALE GENOMIC DNA]</scope>
    <source>
        <strain evidence="4 5">Ben110</strain>
    </source>
</reference>
<gene>
    <name evidence="4" type="ORF">BN11_3580012</name>
</gene>
<accession>W6JZ59</accession>